<sequence>MQSFSVYQTKQFARFARRARLADDDLWQAAHRANEGLIDADLGGGVIKQRIARRGDGKSGGSRTILLFRQGDRAVFVDGFEKKDQANISLADLQKYRAFAKYVFALSETGTTEAVRTGVFLEIRPSREG</sequence>
<reference evidence="1 2" key="1">
    <citation type="submission" date="2016-10" db="EMBL/GenBank/DDBJ databases">
        <authorList>
            <person name="de Groot N.N."/>
        </authorList>
    </citation>
    <scope>NUCLEOTIDE SEQUENCE [LARGE SCALE GENOMIC DNA]</scope>
    <source>
        <strain evidence="1 2">DSM 21001</strain>
    </source>
</reference>
<evidence type="ECO:0000313" key="1">
    <source>
        <dbReference type="EMBL" id="SFS21810.1"/>
    </source>
</evidence>
<dbReference type="RefSeq" id="WP_089843821.1">
    <property type="nucleotide sequence ID" value="NZ_FOZL01000002.1"/>
</dbReference>
<evidence type="ECO:0000313" key="2">
    <source>
        <dbReference type="Proteomes" id="UP000199024"/>
    </source>
</evidence>
<proteinExistence type="predicted"/>
<keyword evidence="2" id="KW-1185">Reference proteome</keyword>
<dbReference type="AlphaFoldDB" id="A0A1I6N1K3"/>
<gene>
    <name evidence="1" type="ORF">SAMN05421771_4339</name>
</gene>
<dbReference type="PIRSF" id="PIRSF018634">
    <property type="entry name" value="UCP018634"/>
    <property type="match status" value="1"/>
</dbReference>
<protein>
    <recommendedName>
        <fullName evidence="3">RelE toxin of RelE / RelB toxin-antitoxin system</fullName>
    </recommendedName>
</protein>
<dbReference type="OrthoDB" id="8607264at2"/>
<dbReference type="STRING" id="474950.SAMN05421771_4339"/>
<accession>A0A1I6N1K3</accession>
<name>A0A1I6N1K3_9BACT</name>
<dbReference type="InterPro" id="IPR009387">
    <property type="entry name" value="HigB-2"/>
</dbReference>
<dbReference type="EMBL" id="FOZL01000002">
    <property type="protein sequence ID" value="SFS21810.1"/>
    <property type="molecule type" value="Genomic_DNA"/>
</dbReference>
<organism evidence="1 2">
    <name type="scientific">Granulicella pectinivorans</name>
    <dbReference type="NCBI Taxonomy" id="474950"/>
    <lineage>
        <taxon>Bacteria</taxon>
        <taxon>Pseudomonadati</taxon>
        <taxon>Acidobacteriota</taxon>
        <taxon>Terriglobia</taxon>
        <taxon>Terriglobales</taxon>
        <taxon>Acidobacteriaceae</taxon>
        <taxon>Granulicella</taxon>
    </lineage>
</organism>
<evidence type="ECO:0008006" key="3">
    <source>
        <dbReference type="Google" id="ProtNLM"/>
    </source>
</evidence>
<dbReference type="Pfam" id="PF06296">
    <property type="entry name" value="RelE"/>
    <property type="match status" value="1"/>
</dbReference>
<dbReference type="Proteomes" id="UP000199024">
    <property type="component" value="Unassembled WGS sequence"/>
</dbReference>